<evidence type="ECO:0000256" key="2">
    <source>
        <dbReference type="ARBA" id="ARBA00004370"/>
    </source>
</evidence>
<evidence type="ECO:0000256" key="5">
    <source>
        <dbReference type="ARBA" id="ARBA00022679"/>
    </source>
</evidence>
<dbReference type="InterPro" id="IPR003660">
    <property type="entry name" value="HAMP_dom"/>
</dbReference>
<dbReference type="SUPFAM" id="SSF55874">
    <property type="entry name" value="ATPase domain of HSP90 chaperone/DNA topoisomerase II/histidine kinase"/>
    <property type="match status" value="1"/>
</dbReference>
<feature type="transmembrane region" description="Helical" evidence="11">
    <location>
        <begin position="222"/>
        <end position="241"/>
    </location>
</feature>
<feature type="transmembrane region" description="Helical" evidence="11">
    <location>
        <begin position="403"/>
        <end position="422"/>
    </location>
</feature>
<name>A0ABQ3I964_9BACT</name>
<evidence type="ECO:0000259" key="12">
    <source>
        <dbReference type="PROSITE" id="PS50109"/>
    </source>
</evidence>
<accession>A0ABQ3I964</accession>
<keyword evidence="10" id="KW-0175">Coiled coil</keyword>
<feature type="transmembrane region" description="Helical" evidence="11">
    <location>
        <begin position="704"/>
        <end position="726"/>
    </location>
</feature>
<evidence type="ECO:0000256" key="7">
    <source>
        <dbReference type="ARBA" id="ARBA00022777"/>
    </source>
</evidence>
<protein>
    <recommendedName>
        <fullName evidence="3">histidine kinase</fullName>
        <ecNumber evidence="3">2.7.13.3</ecNumber>
    </recommendedName>
</protein>
<dbReference type="InterPro" id="IPR036097">
    <property type="entry name" value="HisK_dim/P_sf"/>
</dbReference>
<evidence type="ECO:0000256" key="6">
    <source>
        <dbReference type="ARBA" id="ARBA00022741"/>
    </source>
</evidence>
<evidence type="ECO:0000256" key="10">
    <source>
        <dbReference type="SAM" id="Coils"/>
    </source>
</evidence>
<dbReference type="PANTHER" id="PTHR43065">
    <property type="entry name" value="SENSOR HISTIDINE KINASE"/>
    <property type="match status" value="1"/>
</dbReference>
<dbReference type="PROSITE" id="PS50885">
    <property type="entry name" value="HAMP"/>
    <property type="match status" value="1"/>
</dbReference>
<keyword evidence="9" id="KW-0902">Two-component regulatory system</keyword>
<feature type="domain" description="HAMP" evidence="13">
    <location>
        <begin position="933"/>
        <end position="985"/>
    </location>
</feature>
<evidence type="ECO:0000256" key="1">
    <source>
        <dbReference type="ARBA" id="ARBA00000085"/>
    </source>
</evidence>
<keyword evidence="6" id="KW-0547">Nucleotide-binding</keyword>
<dbReference type="InterPro" id="IPR003594">
    <property type="entry name" value="HATPase_dom"/>
</dbReference>
<dbReference type="InterPro" id="IPR004358">
    <property type="entry name" value="Sig_transdc_His_kin-like_C"/>
</dbReference>
<evidence type="ECO:0000256" key="11">
    <source>
        <dbReference type="SAM" id="Phobius"/>
    </source>
</evidence>
<dbReference type="InterPro" id="IPR005467">
    <property type="entry name" value="His_kinase_dom"/>
</dbReference>
<comment type="catalytic activity">
    <reaction evidence="1">
        <text>ATP + protein L-histidine = ADP + protein N-phospho-L-histidine.</text>
        <dbReference type="EC" id="2.7.13.3"/>
    </reaction>
</comment>
<dbReference type="CDD" id="cd00075">
    <property type="entry name" value="HATPase"/>
    <property type="match status" value="1"/>
</dbReference>
<comment type="subcellular location">
    <subcellularLocation>
        <location evidence="2">Membrane</location>
    </subcellularLocation>
</comment>
<dbReference type="SMART" id="SM00388">
    <property type="entry name" value="HisKA"/>
    <property type="match status" value="1"/>
</dbReference>
<dbReference type="InterPro" id="IPR036890">
    <property type="entry name" value="HATPase_C_sf"/>
</dbReference>
<evidence type="ECO:0000256" key="9">
    <source>
        <dbReference type="ARBA" id="ARBA00023012"/>
    </source>
</evidence>
<keyword evidence="11" id="KW-0812">Transmembrane</keyword>
<dbReference type="InterPro" id="IPR003661">
    <property type="entry name" value="HisK_dim/P_dom"/>
</dbReference>
<feature type="transmembrane region" description="Helical" evidence="11">
    <location>
        <begin position="380"/>
        <end position="397"/>
    </location>
</feature>
<evidence type="ECO:0000256" key="3">
    <source>
        <dbReference type="ARBA" id="ARBA00012438"/>
    </source>
</evidence>
<dbReference type="Gene3D" id="6.10.340.10">
    <property type="match status" value="1"/>
</dbReference>
<sequence>MVGLTLIIDEAIFSDQRRRVNPQETITENLHKQLNELDGLLQQLSDIAVVDLSRLFNRFESNDEMPYFIYENGEVIYWSTNRFVPKYGTLDGTYIYRFLELKSGKYIVKRKVINSSQNRVVEIYALLPLTSDVALNESFEEHGLNGEIFGRSSFTLNAQEQENGKNIYAPEGIFLFSYEGTQRMKIDYPKYAVFILVLYLVAIYFFLRSGYDYAQYLTNRNYLTLGVLVLVIFIGVTRYFMLRYEYPLSVVEWSLFEPDQFAESLWQPSLGDFLLNQLAIVAIVTFTFLRLRKRQTDRHKIKPLAVVGGTLFLLASLLYFVQEISSLFVNSQWSFDVGTDINFSPFKLMAYWGIFVLGIIPFISAHYLSIELSKTDKRKWVLMVLGAICLVLVIVSVGWPSQYVTVGLVMAIYLLVVVGFHFAEQLSQANYSTFLYLFTTALLVATICSVVLDSHIKEERLSNKRMLATRLLSENDWEAEYLLSQAKERIESDVLIQANITNPFSSKELIRQKIQRVFLGDYFDKYEINILLFNGRGAPVSSATTVNYDGFLQSHARPEKETSVEGLYFNRSNYPVALNQYYLFNEIKRYNTIIGYVIVILDRKEVLNNSILPRLLLSESAPSQGLRHLDYAVFEGEKLVKSVGDFNYRRDFDVSMLSNPAIYDGTMSLAGYDHLAVKNQANNQVYIISNHHYPLQYVITNFSIFFLFTVAMIILIFGISAGYFNWRKQSVTLSAKIQILLNFAFFLPLIIVSIVVLRLVNKTVETNIENQYLSTTESAAQNIANQLQAFLEGQNENNEALENRIAEISQYARADMNLFNTNGRLIATNQRLIFDNELLAPFINPQAMAGIVESGEREELYIERVGNLDLSYKATYYGIRSNENNALLGVLSMPFFDSEEQLKAEQRDILSNILNSFTFIFVIFVVLSFLASRILTYPFKYLTEKIKTTTLSNLNEPISWPADDEIGLMVREYNKMLSNLEKSKKALALSEKESAWREMAQQVAHEIKNPLTPMKLKLQHLKRVLSAAPNVDIEFNKPIDNLLSQVETLSDIATSFSSFAKMPMPKSERLNLVEVLKKSVRLFNEDKMEIQANIPRQPVWIMGDDQLLGRIFNNLILNASQAIPNERDGKLEVELVLTHNKARITFSDNGVGIPEEISEKIFIPKFTTKAEGSGIGLAIAKRGVEHAGGSIWFESVPDEGTTFFLEFPLTD</sequence>
<keyword evidence="15" id="KW-1185">Reference proteome</keyword>
<comment type="caution">
    <text evidence="14">The sequence shown here is derived from an EMBL/GenBank/DDBJ whole genome shotgun (WGS) entry which is preliminary data.</text>
</comment>
<evidence type="ECO:0000259" key="13">
    <source>
        <dbReference type="PROSITE" id="PS50885"/>
    </source>
</evidence>
<feature type="domain" description="Histidine kinase" evidence="12">
    <location>
        <begin position="1002"/>
        <end position="1211"/>
    </location>
</feature>
<evidence type="ECO:0000256" key="4">
    <source>
        <dbReference type="ARBA" id="ARBA00022553"/>
    </source>
</evidence>
<dbReference type="EC" id="2.7.13.3" evidence="3"/>
<evidence type="ECO:0000313" key="14">
    <source>
        <dbReference type="EMBL" id="GHE67917.1"/>
    </source>
</evidence>
<keyword evidence="11" id="KW-0472">Membrane</keyword>
<feature type="transmembrane region" description="Helical" evidence="11">
    <location>
        <begin position="349"/>
        <end position="368"/>
    </location>
</feature>
<keyword evidence="4" id="KW-0597">Phosphoprotein</keyword>
<organism evidence="14 15">
    <name type="scientific">Roseivirga thermotolerans</name>
    <dbReference type="NCBI Taxonomy" id="1758176"/>
    <lineage>
        <taxon>Bacteria</taxon>
        <taxon>Pseudomonadati</taxon>
        <taxon>Bacteroidota</taxon>
        <taxon>Cytophagia</taxon>
        <taxon>Cytophagales</taxon>
        <taxon>Roseivirgaceae</taxon>
        <taxon>Roseivirga</taxon>
    </lineage>
</organism>
<dbReference type="PANTHER" id="PTHR43065:SF10">
    <property type="entry name" value="PEROXIDE STRESS-ACTIVATED HISTIDINE KINASE MAK3"/>
    <property type="match status" value="1"/>
</dbReference>
<dbReference type="Pfam" id="PF02518">
    <property type="entry name" value="HATPase_c"/>
    <property type="match status" value="1"/>
</dbReference>
<dbReference type="Gene3D" id="3.30.565.10">
    <property type="entry name" value="Histidine kinase-like ATPase, C-terminal domain"/>
    <property type="match status" value="1"/>
</dbReference>
<dbReference type="CDD" id="cd00082">
    <property type="entry name" value="HisKA"/>
    <property type="match status" value="1"/>
</dbReference>
<dbReference type="Proteomes" id="UP000658258">
    <property type="component" value="Unassembled WGS sequence"/>
</dbReference>
<feature type="transmembrane region" description="Helical" evidence="11">
    <location>
        <begin position="738"/>
        <end position="760"/>
    </location>
</feature>
<feature type="transmembrane region" description="Helical" evidence="11">
    <location>
        <begin position="434"/>
        <end position="452"/>
    </location>
</feature>
<dbReference type="SMART" id="SM00387">
    <property type="entry name" value="HATPase_c"/>
    <property type="match status" value="1"/>
</dbReference>
<dbReference type="PRINTS" id="PR00344">
    <property type="entry name" value="BCTRLSENSOR"/>
</dbReference>
<dbReference type="EMBL" id="BNAG01000003">
    <property type="protein sequence ID" value="GHE67917.1"/>
    <property type="molecule type" value="Genomic_DNA"/>
</dbReference>
<evidence type="ECO:0000256" key="8">
    <source>
        <dbReference type="ARBA" id="ARBA00022840"/>
    </source>
</evidence>
<dbReference type="Gene3D" id="1.10.287.130">
    <property type="match status" value="1"/>
</dbReference>
<evidence type="ECO:0000313" key="15">
    <source>
        <dbReference type="Proteomes" id="UP000658258"/>
    </source>
</evidence>
<feature type="transmembrane region" description="Helical" evidence="11">
    <location>
        <begin position="273"/>
        <end position="291"/>
    </location>
</feature>
<dbReference type="PROSITE" id="PS50109">
    <property type="entry name" value="HIS_KIN"/>
    <property type="match status" value="1"/>
</dbReference>
<dbReference type="SUPFAM" id="SSF47384">
    <property type="entry name" value="Homodimeric domain of signal transducing histidine kinase"/>
    <property type="match status" value="1"/>
</dbReference>
<keyword evidence="7" id="KW-0418">Kinase</keyword>
<feature type="coiled-coil region" evidence="10">
    <location>
        <begin position="784"/>
        <end position="811"/>
    </location>
</feature>
<feature type="transmembrane region" description="Helical" evidence="11">
    <location>
        <begin position="303"/>
        <end position="321"/>
    </location>
</feature>
<keyword evidence="8" id="KW-0067">ATP-binding</keyword>
<gene>
    <name evidence="14" type="ORF">GCM10011340_24420</name>
</gene>
<reference evidence="15" key="1">
    <citation type="journal article" date="2019" name="Int. J. Syst. Evol. Microbiol.">
        <title>The Global Catalogue of Microorganisms (GCM) 10K type strain sequencing project: providing services to taxonomists for standard genome sequencing and annotation.</title>
        <authorList>
            <consortium name="The Broad Institute Genomics Platform"/>
            <consortium name="The Broad Institute Genome Sequencing Center for Infectious Disease"/>
            <person name="Wu L."/>
            <person name="Ma J."/>
        </authorList>
    </citation>
    <scope>NUCLEOTIDE SEQUENCE [LARGE SCALE GENOMIC DNA]</scope>
    <source>
        <strain evidence="15">CGMCC 1.15111</strain>
    </source>
</reference>
<feature type="transmembrane region" description="Helical" evidence="11">
    <location>
        <begin position="191"/>
        <end position="210"/>
    </location>
</feature>
<proteinExistence type="predicted"/>
<keyword evidence="11" id="KW-1133">Transmembrane helix</keyword>
<keyword evidence="5" id="KW-0808">Transferase</keyword>
<feature type="transmembrane region" description="Helical" evidence="11">
    <location>
        <begin position="913"/>
        <end position="935"/>
    </location>
</feature>